<dbReference type="GO" id="GO:0004088">
    <property type="term" value="F:carbamoyl-phosphate synthase (glutamine-hydrolyzing) activity"/>
    <property type="evidence" value="ECO:0007669"/>
    <property type="project" value="UniProtKB-EC"/>
</dbReference>
<evidence type="ECO:0000256" key="15">
    <source>
        <dbReference type="PROSITE-ProRule" id="PRU00409"/>
    </source>
</evidence>
<comment type="catalytic activity">
    <reaction evidence="14">
        <text>hydrogencarbonate + L-glutamine + 2 ATP + H2O = carbamoyl phosphate + L-glutamate + 2 ADP + phosphate + 2 H(+)</text>
        <dbReference type="Rhea" id="RHEA:18633"/>
        <dbReference type="ChEBI" id="CHEBI:15377"/>
        <dbReference type="ChEBI" id="CHEBI:15378"/>
        <dbReference type="ChEBI" id="CHEBI:17544"/>
        <dbReference type="ChEBI" id="CHEBI:29985"/>
        <dbReference type="ChEBI" id="CHEBI:30616"/>
        <dbReference type="ChEBI" id="CHEBI:43474"/>
        <dbReference type="ChEBI" id="CHEBI:58228"/>
        <dbReference type="ChEBI" id="CHEBI:58359"/>
        <dbReference type="ChEBI" id="CHEBI:456216"/>
        <dbReference type="EC" id="6.3.5.5"/>
    </reaction>
</comment>
<dbReference type="Gene3D" id="3.40.50.20">
    <property type="match status" value="2"/>
</dbReference>
<dbReference type="InterPro" id="IPR036897">
    <property type="entry name" value="CarbamoylP_synth_lsu_oligo_sf"/>
</dbReference>
<dbReference type="OrthoDB" id="9804197at2"/>
<dbReference type="SMART" id="SM01096">
    <property type="entry name" value="CPSase_L_D3"/>
    <property type="match status" value="1"/>
</dbReference>
<proteinExistence type="inferred from homology"/>
<dbReference type="FunFam" id="3.40.50.20:FF:000001">
    <property type="entry name" value="Carbamoyl-phosphate synthase large chain"/>
    <property type="match status" value="2"/>
</dbReference>
<feature type="domain" description="ATP-grasp" evidence="16">
    <location>
        <begin position="670"/>
        <end position="865"/>
    </location>
</feature>
<organism evidence="17 18">
    <name type="scientific">Lentibacillus persicus</name>
    <dbReference type="NCBI Taxonomy" id="640948"/>
    <lineage>
        <taxon>Bacteria</taxon>
        <taxon>Bacillati</taxon>
        <taxon>Bacillota</taxon>
        <taxon>Bacilli</taxon>
        <taxon>Bacillales</taxon>
        <taxon>Bacillaceae</taxon>
        <taxon>Lentibacillus</taxon>
    </lineage>
</organism>
<evidence type="ECO:0000256" key="11">
    <source>
        <dbReference type="ARBA" id="ARBA00022975"/>
    </source>
</evidence>
<dbReference type="Pfam" id="PF25596">
    <property type="entry name" value="CPSase_L_D1"/>
    <property type="match status" value="2"/>
</dbReference>
<dbReference type="InterPro" id="IPR013815">
    <property type="entry name" value="ATP_grasp_subdomain_1"/>
</dbReference>
<evidence type="ECO:0000256" key="7">
    <source>
        <dbReference type="ARBA" id="ARBA00022737"/>
    </source>
</evidence>
<name>A0A1I1WIT8_9BACI</name>
<dbReference type="InterPro" id="IPR005479">
    <property type="entry name" value="CPAse_ATP-bd"/>
</dbReference>
<dbReference type="SMART" id="SM01209">
    <property type="entry name" value="GARS_A"/>
    <property type="match status" value="1"/>
</dbReference>
<evidence type="ECO:0000313" key="18">
    <source>
        <dbReference type="Proteomes" id="UP000199474"/>
    </source>
</evidence>
<dbReference type="GO" id="GO:0006541">
    <property type="term" value="P:glutamine metabolic process"/>
    <property type="evidence" value="ECO:0007669"/>
    <property type="project" value="TreeGrafter"/>
</dbReference>
<comment type="pathway">
    <text evidence="1">Amino-acid biosynthesis; L-arginine biosynthesis; carbamoyl phosphate from bicarbonate: step 1/1.</text>
</comment>
<evidence type="ECO:0000256" key="4">
    <source>
        <dbReference type="ARBA" id="ARBA00022598"/>
    </source>
</evidence>
<dbReference type="PROSITE" id="PS50975">
    <property type="entry name" value="ATP_GRASP"/>
    <property type="match status" value="2"/>
</dbReference>
<dbReference type="PANTHER" id="PTHR11405:SF53">
    <property type="entry name" value="CARBAMOYL-PHOSPHATE SYNTHASE [AMMONIA], MITOCHONDRIAL"/>
    <property type="match status" value="1"/>
</dbReference>
<keyword evidence="18" id="KW-1185">Reference proteome</keyword>
<dbReference type="FunFam" id="3.30.470.20:FF:000001">
    <property type="entry name" value="Carbamoyl-phosphate synthase large chain"/>
    <property type="match status" value="1"/>
</dbReference>
<dbReference type="InterPro" id="IPR005483">
    <property type="entry name" value="CPSase_dom"/>
</dbReference>
<keyword evidence="8 15" id="KW-0547">Nucleotide-binding</keyword>
<dbReference type="NCBIfam" id="NF003671">
    <property type="entry name" value="PRK05294.1"/>
    <property type="match status" value="1"/>
</dbReference>
<dbReference type="GO" id="GO:0006526">
    <property type="term" value="P:L-arginine biosynthetic process"/>
    <property type="evidence" value="ECO:0007669"/>
    <property type="project" value="UniProtKB-KW"/>
</dbReference>
<evidence type="ECO:0000256" key="5">
    <source>
        <dbReference type="ARBA" id="ARBA00022605"/>
    </source>
</evidence>
<evidence type="ECO:0000259" key="16">
    <source>
        <dbReference type="PROSITE" id="PS50975"/>
    </source>
</evidence>
<dbReference type="Gene3D" id="1.10.1030.10">
    <property type="entry name" value="Carbamoyl-phosphate synthetase, large subunit oligomerisation domain"/>
    <property type="match status" value="1"/>
</dbReference>
<evidence type="ECO:0000256" key="6">
    <source>
        <dbReference type="ARBA" id="ARBA00022723"/>
    </source>
</evidence>
<dbReference type="GO" id="GO:0046872">
    <property type="term" value="F:metal ion binding"/>
    <property type="evidence" value="ECO:0007669"/>
    <property type="project" value="UniProtKB-KW"/>
</dbReference>
<dbReference type="Gene3D" id="3.30.1490.20">
    <property type="entry name" value="ATP-grasp fold, A domain"/>
    <property type="match status" value="1"/>
</dbReference>
<evidence type="ECO:0000256" key="8">
    <source>
        <dbReference type="ARBA" id="ARBA00022741"/>
    </source>
</evidence>
<dbReference type="Pfam" id="PF02787">
    <property type="entry name" value="CPSase_L_D3"/>
    <property type="match status" value="1"/>
</dbReference>
<gene>
    <name evidence="17" type="ORF">SAMN05216238_10693</name>
</gene>
<dbReference type="NCBIfam" id="TIGR01369">
    <property type="entry name" value="CPSaseII_lrg"/>
    <property type="match status" value="1"/>
</dbReference>
<keyword evidence="6" id="KW-0479">Metal-binding</keyword>
<dbReference type="GO" id="GO:0006221">
    <property type="term" value="P:pyrimidine nucleotide biosynthetic process"/>
    <property type="evidence" value="ECO:0007669"/>
    <property type="project" value="UniProtKB-KW"/>
</dbReference>
<accession>A0A1I1WIT8</accession>
<sequence>MPKLQQIQKVLVVGSGPIIIGQAAEFDYSGTQACLALKEEGVEVILVNNNPATIMTDHTMADQVYLEPLTTESLAAIIKKERPDGILPTLGGQTGLNLALTLYEAGVLEQFNVKLLGTSLETIQKGEDRDIFKSTMKEIGEPVPESLSVHSAEDAVQFANSAGFPIIIRPAYTLGGAGGGVAENKNALSSMVQHGINVSPVGQVLVEQSIKGWKEIEFEVIRDAGDNCVIVCDMENFDPAGVHTGDSIVVAPSQTLTEKQHELLRSASFKVIRELGVIGGCNIQFALHPETDEYVIIEVNPRVSRSSALASKATGYPIASVAAKIAMGWNLDELNNPMTGNSYEGFEPALDYIAVKIPRWPFDKFKTADRKLGTQMKATGEVMALAENFPAALNKAVRSLDMGVEYFPTLPNWSSDEMVEVLSNPTDERLFATAEAIRRGYTIEKIHELTGITHYFLNGIYKIIAMEESLKHKDLESINREEWHKAKSMGISDRLLTASFEKESTSTHDFSRDVAPSFKSVDTSRTKNGKDLGYYYRTHNGINEAKPLEGKKVVVLGAGPIRVGQGIEFDYCSVHAAMSLQEQGISAVVINNNPETVSTDYNIADHLYFEPLTVEDVLAVVQNEQADGVMVQFGGQTAINLVEALHEAGVPIYGTSLTGINAVEDRDMFYHMLQKLDIPHIPGKSAANLEEAVAAARDIGYPVLVRPSYVIGGSGMEILNNETELMTYLKGRDEAANDTAVFPLLIDSFIPGREFEIDAVCDGKDVLIPGVFQHVERAGVHSGDSIAVFPAPDLSASHKALVESYTKAISKELNLHGMVNIQFVLSQDEKELYVLEINPRASRTAPIASKVTGIPLIDLAVQVQLGNPLQQQSTKLGLHDDVSYFAVKMPVFSTAKLSGVDPYAGPEMQSTGEAIGLGKTVGQALAKACGWAEGSRLDQASDKQIYLSLSGEEEISDQLVSILSHLSVKIAADSDTAVFLSKRGVPADNILDIKDATALCAETNFSLICDTQKSFKKDVHTHLRITALAVNTPCLTSAETLQAYLHGAVQNQEAPVSISDYLSASKSLDGRKEHVM</sequence>
<dbReference type="InterPro" id="IPR011761">
    <property type="entry name" value="ATP-grasp"/>
</dbReference>
<evidence type="ECO:0000256" key="12">
    <source>
        <dbReference type="ARBA" id="ARBA00023211"/>
    </source>
</evidence>
<dbReference type="Proteomes" id="UP000199474">
    <property type="component" value="Unassembled WGS sequence"/>
</dbReference>
<evidence type="ECO:0000256" key="2">
    <source>
        <dbReference type="ARBA" id="ARBA00009799"/>
    </source>
</evidence>
<keyword evidence="12" id="KW-0464">Manganese</keyword>
<evidence type="ECO:0000256" key="3">
    <source>
        <dbReference type="ARBA" id="ARBA00022571"/>
    </source>
</evidence>
<keyword evidence="11" id="KW-0665">Pyrimidine biosynthesis</keyword>
<dbReference type="GO" id="GO:0005737">
    <property type="term" value="C:cytoplasm"/>
    <property type="evidence" value="ECO:0007669"/>
    <property type="project" value="TreeGrafter"/>
</dbReference>
<keyword evidence="3" id="KW-0055">Arginine biosynthesis</keyword>
<dbReference type="GO" id="GO:0004087">
    <property type="term" value="F:carbamoyl-phosphate synthase (ammonia) activity"/>
    <property type="evidence" value="ECO:0007669"/>
    <property type="project" value="UniProtKB-EC"/>
</dbReference>
<keyword evidence="7" id="KW-0677">Repeat</keyword>
<protein>
    <submittedName>
        <fullName evidence="17">Carbamoyl-phosphate synthase large subunit</fullName>
    </submittedName>
</protein>
<comment type="catalytic activity">
    <reaction evidence="13">
        <text>hydrogencarbonate + NH4(+) + 2 ATP = carbamoyl phosphate + 2 ADP + phosphate + 2 H(+)</text>
        <dbReference type="Rhea" id="RHEA:18029"/>
        <dbReference type="ChEBI" id="CHEBI:15378"/>
        <dbReference type="ChEBI" id="CHEBI:17544"/>
        <dbReference type="ChEBI" id="CHEBI:28938"/>
        <dbReference type="ChEBI" id="CHEBI:30616"/>
        <dbReference type="ChEBI" id="CHEBI:43474"/>
        <dbReference type="ChEBI" id="CHEBI:58228"/>
        <dbReference type="ChEBI" id="CHEBI:456216"/>
        <dbReference type="EC" id="6.3.4.16"/>
    </reaction>
</comment>
<dbReference type="PROSITE" id="PS00867">
    <property type="entry name" value="CPSASE_2"/>
    <property type="match status" value="2"/>
</dbReference>
<comment type="similarity">
    <text evidence="2">Belongs to the CarB family.</text>
</comment>
<dbReference type="Pfam" id="PF02786">
    <property type="entry name" value="CPSase_L_D2"/>
    <property type="match status" value="2"/>
</dbReference>
<evidence type="ECO:0000313" key="17">
    <source>
        <dbReference type="EMBL" id="SFD95002.1"/>
    </source>
</evidence>
<keyword evidence="9 15" id="KW-0067">ATP-binding</keyword>
<dbReference type="SUPFAM" id="SSF56059">
    <property type="entry name" value="Glutathione synthetase ATP-binding domain-like"/>
    <property type="match status" value="2"/>
</dbReference>
<dbReference type="InterPro" id="IPR036914">
    <property type="entry name" value="MGS-like_dom_sf"/>
</dbReference>
<reference evidence="18" key="1">
    <citation type="submission" date="2016-10" db="EMBL/GenBank/DDBJ databases">
        <authorList>
            <person name="Varghese N."/>
            <person name="Submissions S."/>
        </authorList>
    </citation>
    <scope>NUCLEOTIDE SEQUENCE [LARGE SCALE GENOMIC DNA]</scope>
    <source>
        <strain evidence="18">DSM 22530</strain>
    </source>
</reference>
<evidence type="ECO:0000256" key="14">
    <source>
        <dbReference type="ARBA" id="ARBA00048816"/>
    </source>
</evidence>
<dbReference type="SUPFAM" id="SSF48108">
    <property type="entry name" value="Carbamoyl phosphate synthetase, large subunit connection domain"/>
    <property type="match status" value="1"/>
</dbReference>
<dbReference type="Gene3D" id="3.40.50.1380">
    <property type="entry name" value="Methylglyoxal synthase-like domain"/>
    <property type="match status" value="1"/>
</dbReference>
<dbReference type="NCBIfam" id="NF009455">
    <property type="entry name" value="PRK12815.1"/>
    <property type="match status" value="1"/>
</dbReference>
<dbReference type="STRING" id="640948.SAMN05216238_10693"/>
<dbReference type="InterPro" id="IPR006275">
    <property type="entry name" value="CPSase_lsu"/>
</dbReference>
<dbReference type="SUPFAM" id="SSF52440">
    <property type="entry name" value="PreATP-grasp domain"/>
    <property type="match status" value="2"/>
</dbReference>
<dbReference type="RefSeq" id="WP_090084784.1">
    <property type="nucleotide sequence ID" value="NZ_FOMR01000006.1"/>
</dbReference>
<dbReference type="InterPro" id="IPR016185">
    <property type="entry name" value="PreATP-grasp_dom_sf"/>
</dbReference>
<evidence type="ECO:0000256" key="13">
    <source>
        <dbReference type="ARBA" id="ARBA00047359"/>
    </source>
</evidence>
<feature type="domain" description="ATP-grasp" evidence="16">
    <location>
        <begin position="133"/>
        <end position="327"/>
    </location>
</feature>
<dbReference type="InterPro" id="IPR058047">
    <property type="entry name" value="CPSase_preATP-grasp"/>
</dbReference>
<dbReference type="InterPro" id="IPR005480">
    <property type="entry name" value="CPSase_lsu_oligo"/>
</dbReference>
<dbReference type="FunFam" id="3.30.470.20:FF:000026">
    <property type="entry name" value="Carbamoyl-phosphate synthase large chain"/>
    <property type="match status" value="1"/>
</dbReference>
<keyword evidence="4" id="KW-0436">Ligase</keyword>
<dbReference type="PROSITE" id="PS00866">
    <property type="entry name" value="CPSASE_1"/>
    <property type="match status" value="2"/>
</dbReference>
<dbReference type="GO" id="GO:0005524">
    <property type="term" value="F:ATP binding"/>
    <property type="evidence" value="ECO:0007669"/>
    <property type="project" value="UniProtKB-UniRule"/>
</dbReference>
<keyword evidence="5" id="KW-0028">Amino-acid biosynthesis</keyword>
<dbReference type="PANTHER" id="PTHR11405">
    <property type="entry name" value="CARBAMOYLTRANSFERASE FAMILY MEMBER"/>
    <property type="match status" value="1"/>
</dbReference>
<evidence type="ECO:0000256" key="1">
    <source>
        <dbReference type="ARBA" id="ARBA00005077"/>
    </source>
</evidence>
<dbReference type="AlphaFoldDB" id="A0A1I1WIT8"/>
<keyword evidence="10" id="KW-0460">Magnesium</keyword>
<dbReference type="Gene3D" id="3.30.470.20">
    <property type="entry name" value="ATP-grasp fold, B domain"/>
    <property type="match status" value="2"/>
</dbReference>
<evidence type="ECO:0000256" key="10">
    <source>
        <dbReference type="ARBA" id="ARBA00022842"/>
    </source>
</evidence>
<evidence type="ECO:0000256" key="9">
    <source>
        <dbReference type="ARBA" id="ARBA00022840"/>
    </source>
</evidence>
<dbReference type="PRINTS" id="PR00098">
    <property type="entry name" value="CPSASE"/>
</dbReference>
<dbReference type="EMBL" id="FOMR01000006">
    <property type="protein sequence ID" value="SFD95002.1"/>
    <property type="molecule type" value="Genomic_DNA"/>
</dbReference>